<organism evidence="2 3">
    <name type="scientific">Erythroxylum novogranatense</name>
    <dbReference type="NCBI Taxonomy" id="1862640"/>
    <lineage>
        <taxon>Eukaryota</taxon>
        <taxon>Viridiplantae</taxon>
        <taxon>Streptophyta</taxon>
        <taxon>Embryophyta</taxon>
        <taxon>Tracheophyta</taxon>
        <taxon>Spermatophyta</taxon>
        <taxon>Magnoliopsida</taxon>
        <taxon>eudicotyledons</taxon>
        <taxon>Gunneridae</taxon>
        <taxon>Pentapetalae</taxon>
        <taxon>rosids</taxon>
        <taxon>fabids</taxon>
        <taxon>Malpighiales</taxon>
        <taxon>Erythroxylaceae</taxon>
        <taxon>Erythroxylum</taxon>
    </lineage>
</organism>
<feature type="region of interest" description="Disordered" evidence="1">
    <location>
        <begin position="83"/>
        <end position="141"/>
    </location>
</feature>
<dbReference type="PANTHER" id="PTHR33670:SF14">
    <property type="entry name" value="T20H2.15 PROTEIN"/>
    <property type="match status" value="1"/>
</dbReference>
<reference evidence="2 3" key="1">
    <citation type="submission" date="2021-09" db="EMBL/GenBank/DDBJ databases">
        <title>Genomic insights and catalytic innovation underlie evolution of tropane alkaloids biosynthesis.</title>
        <authorList>
            <person name="Wang Y.-J."/>
            <person name="Tian T."/>
            <person name="Huang J.-P."/>
            <person name="Huang S.-X."/>
        </authorList>
    </citation>
    <scope>NUCLEOTIDE SEQUENCE [LARGE SCALE GENOMIC DNA]</scope>
    <source>
        <strain evidence="2">KIB-2018</strain>
        <tissue evidence="2">Leaf</tissue>
    </source>
</reference>
<dbReference type="AlphaFoldDB" id="A0AAV8T819"/>
<gene>
    <name evidence="2" type="ORF">K2173_007480</name>
</gene>
<keyword evidence="3" id="KW-1185">Reference proteome</keyword>
<evidence type="ECO:0000256" key="1">
    <source>
        <dbReference type="SAM" id="MobiDB-lite"/>
    </source>
</evidence>
<protein>
    <submittedName>
        <fullName evidence="2">Uncharacterized protein</fullName>
    </submittedName>
</protein>
<evidence type="ECO:0000313" key="3">
    <source>
        <dbReference type="Proteomes" id="UP001159364"/>
    </source>
</evidence>
<dbReference type="Proteomes" id="UP001159364">
    <property type="component" value="Linkage Group LG06"/>
</dbReference>
<name>A0AAV8T819_9ROSI</name>
<proteinExistence type="predicted"/>
<dbReference type="PANTHER" id="PTHR33670">
    <property type="entry name" value="SPLICING FACTOR, PROLINE- AND GLUTAMINE-RICH-LIKE"/>
    <property type="match status" value="1"/>
</dbReference>
<comment type="caution">
    <text evidence="2">The sequence shown here is derived from an EMBL/GenBank/DDBJ whole genome shotgun (WGS) entry which is preliminary data.</text>
</comment>
<sequence length="234" mass="25544">MEAKFVPLSDHQSLSSSPHRPVSNPRKKGSRGFVARPTKNLPPMNNIIHGSLLYSHTPSLSFSCPPSVHIMHPLQQRQPPILPLPISQPHMSVPNSLNRGLSLPPASRKNNRNRDHTFTSKKAKKSRKRDEPKHGSLATKVSVKVESPIISSTSPSGPDPSDLPKDVFKVLSSSISSLEHLQKFSCSVFTLSPPPSSLPLPKFSMKPKALSCTAEAVGVDAGATDNLRRLLRLR</sequence>
<evidence type="ECO:0000313" key="2">
    <source>
        <dbReference type="EMBL" id="KAJ8762323.1"/>
    </source>
</evidence>
<accession>A0AAV8T819</accession>
<dbReference type="EMBL" id="JAIWQS010000006">
    <property type="protein sequence ID" value="KAJ8762323.1"/>
    <property type="molecule type" value="Genomic_DNA"/>
</dbReference>
<feature type="region of interest" description="Disordered" evidence="1">
    <location>
        <begin position="1"/>
        <end position="41"/>
    </location>
</feature>